<dbReference type="GO" id="GO:0005737">
    <property type="term" value="C:cytoplasm"/>
    <property type="evidence" value="ECO:0007669"/>
    <property type="project" value="TreeGrafter"/>
</dbReference>
<dbReference type="GO" id="GO:0072015">
    <property type="term" value="P:podocyte development"/>
    <property type="evidence" value="ECO:0007669"/>
    <property type="project" value="TreeGrafter"/>
</dbReference>
<dbReference type="PANTHER" id="PTHR14972">
    <property type="entry name" value="AGAP011572-PA"/>
    <property type="match status" value="1"/>
</dbReference>
<gene>
    <name evidence="3" type="ORF">ABG768_009235</name>
</gene>
<feature type="compositionally biased region" description="Low complexity" evidence="2">
    <location>
        <begin position="45"/>
        <end position="68"/>
    </location>
</feature>
<name>A0AAW1ZMV7_CULAL</name>
<reference evidence="3 4" key="1">
    <citation type="submission" date="2024-05" db="EMBL/GenBank/DDBJ databases">
        <title>A high-quality chromosomal-level genome assembly of Topmouth culter (Culter alburnus).</title>
        <authorList>
            <person name="Zhao H."/>
        </authorList>
    </citation>
    <scope>NUCLEOTIDE SEQUENCE [LARGE SCALE GENOMIC DNA]</scope>
    <source>
        <strain evidence="3">CATC2023</strain>
        <tissue evidence="3">Muscle</tissue>
    </source>
</reference>
<feature type="region of interest" description="Disordered" evidence="2">
    <location>
        <begin position="45"/>
        <end position="84"/>
    </location>
</feature>
<feature type="compositionally biased region" description="Polar residues" evidence="2">
    <location>
        <begin position="375"/>
        <end position="392"/>
    </location>
</feature>
<evidence type="ECO:0000256" key="2">
    <source>
        <dbReference type="SAM" id="MobiDB-lite"/>
    </source>
</evidence>
<sequence>MNAFSVLVLEFIVSRAHLRTKSNSNSRLQPVSASVPLRWSDERSPSFFSSRHSRTPSSPSSSSSSSSHAVNMKQITKPIRIPSENHFITAGKARSASRQPPSLDKLPEQYLIGQWPREPYQPQPSCMSDKATQTPGFWTEDGGEVNVHKRSASWGSADHLIEIAKLRQQLQRSLQGSRSIKEKEEVTPLNQVQPKRLSASSSNMVHSRPLICRMPSNSDCINQELESVFICEDWGREEEKALEVRDGGRAPVPPLHHGDLHAHSAEMQISCSPCYCCSPTPDSEKDYRNGSPLPQFSSSPKPNNSYTFKREPPEGCEKVKVFEDLITCRTQGFPIFSCPDRNKVNFTPSGSAFCPVKLLCSSLFPSDVAARPSPLDNQTSGQTSGPFTEATAQNGFPLPSECCSIRKCLLLS</sequence>
<dbReference type="InterPro" id="IPR026642">
    <property type="entry name" value="Glcci1/FAM117"/>
</dbReference>
<evidence type="ECO:0008006" key="5">
    <source>
        <dbReference type="Google" id="ProtNLM"/>
    </source>
</evidence>
<protein>
    <recommendedName>
        <fullName evidence="5">Glucocorticoid-induced transcript 1 protein</fullName>
    </recommendedName>
</protein>
<feature type="region of interest" description="Disordered" evidence="2">
    <location>
        <begin position="371"/>
        <end position="392"/>
    </location>
</feature>
<dbReference type="Proteomes" id="UP001479290">
    <property type="component" value="Unassembled WGS sequence"/>
</dbReference>
<accession>A0AAW1ZMV7</accession>
<dbReference type="Pfam" id="PF15388">
    <property type="entry name" value="FAM117"/>
    <property type="match status" value="1"/>
</dbReference>
<feature type="region of interest" description="Disordered" evidence="2">
    <location>
        <begin position="286"/>
        <end position="311"/>
    </location>
</feature>
<feature type="compositionally biased region" description="Polar residues" evidence="2">
    <location>
        <begin position="292"/>
        <end position="307"/>
    </location>
</feature>
<evidence type="ECO:0000313" key="3">
    <source>
        <dbReference type="EMBL" id="KAK9961447.1"/>
    </source>
</evidence>
<dbReference type="EMBL" id="JAWDJR010000016">
    <property type="protein sequence ID" value="KAK9961447.1"/>
    <property type="molecule type" value="Genomic_DNA"/>
</dbReference>
<proteinExistence type="predicted"/>
<dbReference type="PANTHER" id="PTHR14972:SF3">
    <property type="entry name" value="GLUCOCORTICOID-INDUCED TRANSCRIPT 1 PROTEIN"/>
    <property type="match status" value="1"/>
</dbReference>
<evidence type="ECO:0000256" key="1">
    <source>
        <dbReference type="ARBA" id="ARBA00022553"/>
    </source>
</evidence>
<comment type="caution">
    <text evidence="3">The sequence shown here is derived from an EMBL/GenBank/DDBJ whole genome shotgun (WGS) entry which is preliminary data.</text>
</comment>
<evidence type="ECO:0000313" key="4">
    <source>
        <dbReference type="Proteomes" id="UP001479290"/>
    </source>
</evidence>
<organism evidence="3 4">
    <name type="scientific">Culter alburnus</name>
    <name type="common">Topmouth culter</name>
    <dbReference type="NCBI Taxonomy" id="194366"/>
    <lineage>
        <taxon>Eukaryota</taxon>
        <taxon>Metazoa</taxon>
        <taxon>Chordata</taxon>
        <taxon>Craniata</taxon>
        <taxon>Vertebrata</taxon>
        <taxon>Euteleostomi</taxon>
        <taxon>Actinopterygii</taxon>
        <taxon>Neopterygii</taxon>
        <taxon>Teleostei</taxon>
        <taxon>Ostariophysi</taxon>
        <taxon>Cypriniformes</taxon>
        <taxon>Xenocyprididae</taxon>
        <taxon>Xenocypridinae</taxon>
        <taxon>Culter</taxon>
    </lineage>
</organism>
<feature type="compositionally biased region" description="Polar residues" evidence="2">
    <location>
        <begin position="188"/>
        <end position="200"/>
    </location>
</feature>
<dbReference type="AlphaFoldDB" id="A0AAW1ZMV7"/>
<feature type="region of interest" description="Disordered" evidence="2">
    <location>
        <begin position="176"/>
        <end position="200"/>
    </location>
</feature>
<keyword evidence="1" id="KW-0597">Phosphoprotein</keyword>
<keyword evidence="4" id="KW-1185">Reference proteome</keyword>